<proteinExistence type="predicted"/>
<evidence type="ECO:0000313" key="1">
    <source>
        <dbReference type="EMBL" id="QHT24227.1"/>
    </source>
</evidence>
<dbReference type="AlphaFoldDB" id="A0A6C0E4Y3"/>
<dbReference type="EMBL" id="MN739743">
    <property type="protein sequence ID" value="QHT24227.1"/>
    <property type="molecule type" value="Genomic_DNA"/>
</dbReference>
<protein>
    <submittedName>
        <fullName evidence="1">Uncharacterized protein</fullName>
    </submittedName>
</protein>
<reference evidence="1" key="1">
    <citation type="journal article" date="2020" name="Nature">
        <title>Giant virus diversity and host interactions through global metagenomics.</title>
        <authorList>
            <person name="Schulz F."/>
            <person name="Roux S."/>
            <person name="Paez-Espino D."/>
            <person name="Jungbluth S."/>
            <person name="Walsh D.A."/>
            <person name="Denef V.J."/>
            <person name="McMahon K.D."/>
            <person name="Konstantinidis K.T."/>
            <person name="Eloe-Fadrosh E.A."/>
            <person name="Kyrpides N.C."/>
            <person name="Woyke T."/>
        </authorList>
    </citation>
    <scope>NUCLEOTIDE SEQUENCE</scope>
    <source>
        <strain evidence="1">GVMAG-M-3300023179-138</strain>
    </source>
</reference>
<sequence>MADTTNGASVLDELVKLTATCKVLAEMIQHQSVLIAEQKTHIARLTETTVALSNKMYQQSLVIAEIRSAQLDESIRLSPYTPR</sequence>
<organism evidence="1">
    <name type="scientific">viral metagenome</name>
    <dbReference type="NCBI Taxonomy" id="1070528"/>
    <lineage>
        <taxon>unclassified sequences</taxon>
        <taxon>metagenomes</taxon>
        <taxon>organismal metagenomes</taxon>
    </lineage>
</organism>
<name>A0A6C0E4Y3_9ZZZZ</name>
<accession>A0A6C0E4Y3</accession>